<gene>
    <name evidence="2" type="ORF">BW733_08410</name>
</gene>
<dbReference type="OrthoDB" id="5062930at2"/>
<accession>A0A1Q2CXN1</accession>
<feature type="transmembrane region" description="Helical" evidence="1">
    <location>
        <begin position="80"/>
        <end position="100"/>
    </location>
</feature>
<feature type="transmembrane region" description="Helical" evidence="1">
    <location>
        <begin position="38"/>
        <end position="60"/>
    </location>
</feature>
<keyword evidence="1" id="KW-0472">Membrane</keyword>
<evidence type="ECO:0008006" key="4">
    <source>
        <dbReference type="Google" id="ProtNLM"/>
    </source>
</evidence>
<evidence type="ECO:0000256" key="1">
    <source>
        <dbReference type="SAM" id="Phobius"/>
    </source>
</evidence>
<evidence type="ECO:0000313" key="2">
    <source>
        <dbReference type="EMBL" id="AQP50849.1"/>
    </source>
</evidence>
<keyword evidence="1" id="KW-1133">Transmembrane helix</keyword>
<sequence length="229" mass="24942">MEWLLAAPPLLGLGLVMGFSPTLYGFSLHALAAGRAGAVRWMSMGLLAASTLLVVLFQFVDPQNLMRVLKGRIDAFLLTRWVDLGAAVLLGVCGVVLLVLDRNDRTRPPKGHRPTPVTHQGRRAFGFGFANTLIGFSGVATMYVVGRVASGVSPHLWLRALAYLVFVIALVGPYLLAAWAWVRYPRFAEKATAGYERLLHRDLRTPIAILILVVALAFALTGLWPRSVA</sequence>
<organism evidence="2 3">
    <name type="scientific">Tessaracoccus flavescens</name>
    <dbReference type="NCBI Taxonomy" id="399497"/>
    <lineage>
        <taxon>Bacteria</taxon>
        <taxon>Bacillati</taxon>
        <taxon>Actinomycetota</taxon>
        <taxon>Actinomycetes</taxon>
        <taxon>Propionibacteriales</taxon>
        <taxon>Propionibacteriaceae</taxon>
        <taxon>Tessaracoccus</taxon>
    </lineage>
</organism>
<feature type="transmembrane region" description="Helical" evidence="1">
    <location>
        <begin position="6"/>
        <end position="26"/>
    </location>
</feature>
<proteinExistence type="predicted"/>
<keyword evidence="1" id="KW-0812">Transmembrane</keyword>
<name>A0A1Q2CXN1_9ACTN</name>
<dbReference type="Proteomes" id="UP000188235">
    <property type="component" value="Chromosome"/>
</dbReference>
<dbReference type="KEGG" id="tfa:BW733_08410"/>
<reference evidence="2 3" key="1">
    <citation type="journal article" date="2008" name="Int. J. Syst. Evol. Microbiol.">
        <title>Tessaracoccus flavescens sp. nov., isolated from marine sediment.</title>
        <authorList>
            <person name="Lee D.W."/>
            <person name="Lee S.D."/>
        </authorList>
    </citation>
    <scope>NUCLEOTIDE SEQUENCE [LARGE SCALE GENOMIC DNA]</scope>
    <source>
        <strain evidence="2 3">SST-39T</strain>
    </source>
</reference>
<feature type="transmembrane region" description="Helical" evidence="1">
    <location>
        <begin position="124"/>
        <end position="145"/>
    </location>
</feature>
<keyword evidence="3" id="KW-1185">Reference proteome</keyword>
<dbReference type="AlphaFoldDB" id="A0A1Q2CXN1"/>
<feature type="transmembrane region" description="Helical" evidence="1">
    <location>
        <begin position="157"/>
        <end position="182"/>
    </location>
</feature>
<evidence type="ECO:0000313" key="3">
    <source>
        <dbReference type="Proteomes" id="UP000188235"/>
    </source>
</evidence>
<dbReference type="RefSeq" id="WP_077349590.1">
    <property type="nucleotide sequence ID" value="NZ_CP019607.1"/>
</dbReference>
<feature type="transmembrane region" description="Helical" evidence="1">
    <location>
        <begin position="203"/>
        <end position="224"/>
    </location>
</feature>
<dbReference type="EMBL" id="CP019607">
    <property type="protein sequence ID" value="AQP50849.1"/>
    <property type="molecule type" value="Genomic_DNA"/>
</dbReference>
<protein>
    <recommendedName>
        <fullName evidence="4">GAP family protein</fullName>
    </recommendedName>
</protein>